<dbReference type="InterPro" id="IPR009080">
    <property type="entry name" value="tRNAsynth_Ia_anticodon-bd"/>
</dbReference>
<feature type="domain" description="DALR anticodon binding" evidence="3">
    <location>
        <begin position="42"/>
        <end position="114"/>
    </location>
</feature>
<comment type="catalytic activity">
    <reaction evidence="2">
        <text>tRNA(Arg) + L-arginine + ATP = L-arginyl-tRNA(Arg) + AMP + diphosphate</text>
        <dbReference type="Rhea" id="RHEA:20301"/>
        <dbReference type="Rhea" id="RHEA-COMP:9658"/>
        <dbReference type="Rhea" id="RHEA-COMP:9673"/>
        <dbReference type="ChEBI" id="CHEBI:30616"/>
        <dbReference type="ChEBI" id="CHEBI:32682"/>
        <dbReference type="ChEBI" id="CHEBI:33019"/>
        <dbReference type="ChEBI" id="CHEBI:78442"/>
        <dbReference type="ChEBI" id="CHEBI:78513"/>
        <dbReference type="ChEBI" id="CHEBI:456215"/>
        <dbReference type="EC" id="6.1.1.19"/>
    </reaction>
</comment>
<evidence type="ECO:0000259" key="3">
    <source>
        <dbReference type="Pfam" id="PF05746"/>
    </source>
</evidence>
<dbReference type="EC" id="6.1.1.19" evidence="1"/>
<dbReference type="OrthoDB" id="1109246at2759"/>
<comment type="caution">
    <text evidence="4">The sequence shown here is derived from an EMBL/GenBank/DDBJ whole genome shotgun (WGS) entry which is preliminary data.</text>
</comment>
<dbReference type="Pfam" id="PF05746">
    <property type="entry name" value="DALR_1"/>
    <property type="match status" value="1"/>
</dbReference>
<sequence>MQKISSCARYAALNDMALNFNFDDMLDGKGNNICYLISTHGTLCTVINTAGSDDIEALKKTGGIKLVHPDERAIGRELLQFEEVVEKACLLPNKLCMYTYSMSQKVSSFLTNCPEK</sequence>
<dbReference type="GO" id="GO:0005524">
    <property type="term" value="F:ATP binding"/>
    <property type="evidence" value="ECO:0007669"/>
    <property type="project" value="InterPro"/>
</dbReference>
<dbReference type="InterPro" id="IPR008909">
    <property type="entry name" value="DALR_anticod-bd"/>
</dbReference>
<evidence type="ECO:0000313" key="4">
    <source>
        <dbReference type="EMBL" id="KAF5181594.1"/>
    </source>
</evidence>
<gene>
    <name evidence="4" type="ORF">FRX31_028817</name>
</gene>
<keyword evidence="4" id="KW-0436">Ligase</keyword>
<dbReference type="EMBL" id="JABWDY010035968">
    <property type="protein sequence ID" value="KAF5181594.1"/>
    <property type="molecule type" value="Genomic_DNA"/>
</dbReference>
<organism evidence="4 5">
    <name type="scientific">Thalictrum thalictroides</name>
    <name type="common">Rue-anemone</name>
    <name type="synonym">Anemone thalictroides</name>
    <dbReference type="NCBI Taxonomy" id="46969"/>
    <lineage>
        <taxon>Eukaryota</taxon>
        <taxon>Viridiplantae</taxon>
        <taxon>Streptophyta</taxon>
        <taxon>Embryophyta</taxon>
        <taxon>Tracheophyta</taxon>
        <taxon>Spermatophyta</taxon>
        <taxon>Magnoliopsida</taxon>
        <taxon>Ranunculales</taxon>
        <taxon>Ranunculaceae</taxon>
        <taxon>Thalictroideae</taxon>
        <taxon>Thalictrum</taxon>
    </lineage>
</organism>
<dbReference type="PANTHER" id="PTHR11956:SF5">
    <property type="entry name" value="ARGININE--TRNA LIGASE, CYTOPLASMIC"/>
    <property type="match status" value="1"/>
</dbReference>
<evidence type="ECO:0000313" key="5">
    <source>
        <dbReference type="Proteomes" id="UP000554482"/>
    </source>
</evidence>
<dbReference type="AlphaFoldDB" id="A0A7J6V924"/>
<dbReference type="Gene3D" id="1.10.730.10">
    <property type="entry name" value="Isoleucyl-tRNA Synthetase, Domain 1"/>
    <property type="match status" value="1"/>
</dbReference>
<evidence type="ECO:0000256" key="1">
    <source>
        <dbReference type="ARBA" id="ARBA00012837"/>
    </source>
</evidence>
<dbReference type="InterPro" id="IPR001278">
    <property type="entry name" value="Arg-tRNA-ligase"/>
</dbReference>
<dbReference type="PANTHER" id="PTHR11956">
    <property type="entry name" value="ARGINYL-TRNA SYNTHETASE"/>
    <property type="match status" value="1"/>
</dbReference>
<dbReference type="SUPFAM" id="SSF47323">
    <property type="entry name" value="Anticodon-binding domain of a subclass of class I aminoacyl-tRNA synthetases"/>
    <property type="match status" value="1"/>
</dbReference>
<keyword evidence="5" id="KW-1185">Reference proteome</keyword>
<dbReference type="GO" id="GO:0006420">
    <property type="term" value="P:arginyl-tRNA aminoacylation"/>
    <property type="evidence" value="ECO:0007669"/>
    <property type="project" value="InterPro"/>
</dbReference>
<dbReference type="GO" id="GO:0004814">
    <property type="term" value="F:arginine-tRNA ligase activity"/>
    <property type="evidence" value="ECO:0007669"/>
    <property type="project" value="UniProtKB-EC"/>
</dbReference>
<dbReference type="Proteomes" id="UP000554482">
    <property type="component" value="Unassembled WGS sequence"/>
</dbReference>
<accession>A0A7J6V924</accession>
<reference evidence="4 5" key="1">
    <citation type="submission" date="2020-06" db="EMBL/GenBank/DDBJ databases">
        <title>Transcriptomic and genomic resources for Thalictrum thalictroides and T. hernandezii: Facilitating candidate gene discovery in an emerging model plant lineage.</title>
        <authorList>
            <person name="Arias T."/>
            <person name="Riano-Pachon D.M."/>
            <person name="Di Stilio V.S."/>
        </authorList>
    </citation>
    <scope>NUCLEOTIDE SEQUENCE [LARGE SCALE GENOMIC DNA]</scope>
    <source>
        <strain evidence="5">cv. WT478/WT964</strain>
        <tissue evidence="4">Leaves</tissue>
    </source>
</reference>
<name>A0A7J6V924_THATH</name>
<proteinExistence type="predicted"/>
<evidence type="ECO:0000256" key="2">
    <source>
        <dbReference type="ARBA" id="ARBA00049339"/>
    </source>
</evidence>
<protein>
    <recommendedName>
        <fullName evidence="1">arginine--tRNA ligase</fullName>
        <ecNumber evidence="1">6.1.1.19</ecNumber>
    </recommendedName>
</protein>